<dbReference type="eggNOG" id="ENOG502ZWFA">
    <property type="taxonomic scope" value="Bacteria"/>
</dbReference>
<protein>
    <submittedName>
        <fullName evidence="1">Putative lipoprotein</fullName>
    </submittedName>
</protein>
<gene>
    <name evidence="1" type="ordered locus">Daes_1543</name>
</gene>
<reference evidence="2" key="1">
    <citation type="submission" date="2010-12" db="EMBL/GenBank/DDBJ databases">
        <title>Complete sequence of Desulfovibrio aespoeensis Aspo-2.</title>
        <authorList>
            <consortium name="US DOE Joint Genome Institute"/>
            <person name="Lucas S."/>
            <person name="Copeland A."/>
            <person name="Lapidus A."/>
            <person name="Cheng J.-F."/>
            <person name="Goodwin L."/>
            <person name="Pitluck S."/>
            <person name="Chertkov O."/>
            <person name="Misra M."/>
            <person name="Detter J.C."/>
            <person name="Han C."/>
            <person name="Tapia R."/>
            <person name="Land M."/>
            <person name="Hauser L."/>
            <person name="Kyrpides N."/>
            <person name="Ivanova N."/>
            <person name="Ovchinnikova G."/>
            <person name="Pedersen K."/>
            <person name="Jagevall S."/>
            <person name="Hazen T."/>
            <person name="Woyke T."/>
        </authorList>
    </citation>
    <scope>NUCLEOTIDE SEQUENCE [LARGE SCALE GENOMIC DNA]</scope>
    <source>
        <strain evidence="2">ATCC 700646 / DSM 10631 / Aspo-2</strain>
    </source>
</reference>
<keyword evidence="2" id="KW-1185">Reference proteome</keyword>
<dbReference type="HOGENOM" id="CLU_131992_0_0_7"/>
<dbReference type="STRING" id="643562.Daes_1543"/>
<dbReference type="AlphaFoldDB" id="E6VWQ6"/>
<accession>E6VWQ6</accession>
<evidence type="ECO:0000313" key="1">
    <source>
        <dbReference type="EMBL" id="ADU62557.1"/>
    </source>
</evidence>
<proteinExistence type="predicted"/>
<dbReference type="PROSITE" id="PS51257">
    <property type="entry name" value="PROKAR_LIPOPROTEIN"/>
    <property type="match status" value="1"/>
</dbReference>
<dbReference type="RefSeq" id="WP_013514484.1">
    <property type="nucleotide sequence ID" value="NC_014844.1"/>
</dbReference>
<sequence length="156" mass="16909" precursor="true">MSRSTPQMKRSLAALAALLLLVQAALSGCALGKKEWPQPQQSEDTFTLEIMAAERTDTCLLLTIAVGGAARRLYRASIQYEIVGGGDGEGCVGCPFVPRDAVHFTRNQGAFDLVGNTLKLSLCTLEPDKQYRFRVAGKNDLPALPLTYTDVFVTTQ</sequence>
<name>E6VWQ6_PSEA9</name>
<dbReference type="KEGG" id="das:Daes_1543"/>
<organism evidence="1 2">
    <name type="scientific">Pseudodesulfovibrio aespoeensis (strain ATCC 700646 / DSM 10631 / Aspo-2)</name>
    <name type="common">Desulfovibrio aespoeensis</name>
    <dbReference type="NCBI Taxonomy" id="643562"/>
    <lineage>
        <taxon>Bacteria</taxon>
        <taxon>Pseudomonadati</taxon>
        <taxon>Thermodesulfobacteriota</taxon>
        <taxon>Desulfovibrionia</taxon>
        <taxon>Desulfovibrionales</taxon>
        <taxon>Desulfovibrionaceae</taxon>
    </lineage>
</organism>
<evidence type="ECO:0000313" key="2">
    <source>
        <dbReference type="Proteomes" id="UP000002191"/>
    </source>
</evidence>
<reference evidence="1 2" key="2">
    <citation type="journal article" date="2014" name="Genome Announc.">
        <title>Complete Genome Sequence of the Subsurface, Mesophilic Sulfate-Reducing Bacterium Desulfovibrio aespoeensis Aspo-2.</title>
        <authorList>
            <person name="Pedersen K."/>
            <person name="Bengtsson A."/>
            <person name="Edlund J."/>
            <person name="Rabe L."/>
            <person name="Hazen T."/>
            <person name="Chakraborty R."/>
            <person name="Goodwin L."/>
            <person name="Shapiro N."/>
        </authorList>
    </citation>
    <scope>NUCLEOTIDE SEQUENCE [LARGE SCALE GENOMIC DNA]</scope>
    <source>
        <strain evidence="2">ATCC 700646 / DSM 10631 / Aspo-2</strain>
    </source>
</reference>
<dbReference type="EMBL" id="CP002431">
    <property type="protein sequence ID" value="ADU62557.1"/>
    <property type="molecule type" value="Genomic_DNA"/>
</dbReference>
<keyword evidence="1" id="KW-0449">Lipoprotein</keyword>
<dbReference type="Proteomes" id="UP000002191">
    <property type="component" value="Chromosome"/>
</dbReference>